<dbReference type="Pfam" id="PF00160">
    <property type="entry name" value="Pro_isomerase"/>
    <property type="match status" value="1"/>
</dbReference>
<dbReference type="CDD" id="cd00317">
    <property type="entry name" value="cyclophilin"/>
    <property type="match status" value="1"/>
</dbReference>
<comment type="catalytic activity">
    <reaction evidence="1 6">
        <text>[protein]-peptidylproline (omega=180) = [protein]-peptidylproline (omega=0)</text>
        <dbReference type="Rhea" id="RHEA:16237"/>
        <dbReference type="Rhea" id="RHEA-COMP:10747"/>
        <dbReference type="Rhea" id="RHEA-COMP:10748"/>
        <dbReference type="ChEBI" id="CHEBI:83833"/>
        <dbReference type="ChEBI" id="CHEBI:83834"/>
        <dbReference type="EC" id="5.2.1.8"/>
    </reaction>
</comment>
<evidence type="ECO:0000259" key="8">
    <source>
        <dbReference type="PROSITE" id="PS50072"/>
    </source>
</evidence>
<dbReference type="InterPro" id="IPR029000">
    <property type="entry name" value="Cyclophilin-like_dom_sf"/>
</dbReference>
<dbReference type="InterPro" id="IPR020892">
    <property type="entry name" value="Cyclophilin-type_PPIase_CS"/>
</dbReference>
<dbReference type="AlphaFoldDB" id="F2NU16"/>
<dbReference type="Gene3D" id="2.40.100.10">
    <property type="entry name" value="Cyclophilin-like"/>
    <property type="match status" value="1"/>
</dbReference>
<dbReference type="InterPro" id="IPR044666">
    <property type="entry name" value="Cyclophilin_A-like"/>
</dbReference>
<dbReference type="PROSITE" id="PS50072">
    <property type="entry name" value="CSA_PPIASE_2"/>
    <property type="match status" value="1"/>
</dbReference>
<evidence type="ECO:0000256" key="3">
    <source>
        <dbReference type="ARBA" id="ARBA00013194"/>
    </source>
</evidence>
<dbReference type="OrthoDB" id="9807797at2"/>
<dbReference type="InterPro" id="IPR046357">
    <property type="entry name" value="PPIase_dom_sf"/>
</dbReference>
<evidence type="ECO:0000256" key="5">
    <source>
        <dbReference type="ARBA" id="ARBA00023235"/>
    </source>
</evidence>
<dbReference type="GO" id="GO:0006457">
    <property type="term" value="P:protein folding"/>
    <property type="evidence" value="ECO:0007669"/>
    <property type="project" value="InterPro"/>
</dbReference>
<dbReference type="InterPro" id="IPR001179">
    <property type="entry name" value="PPIase_FKBP_dom"/>
</dbReference>
<dbReference type="SUPFAM" id="SSF50891">
    <property type="entry name" value="Cyclophilin-like"/>
    <property type="match status" value="1"/>
</dbReference>
<evidence type="ECO:0000256" key="1">
    <source>
        <dbReference type="ARBA" id="ARBA00000971"/>
    </source>
</evidence>
<feature type="domain" description="PPIase cyclophilin-type" evidence="8">
    <location>
        <begin position="41"/>
        <end position="171"/>
    </location>
</feature>
<keyword evidence="10" id="KW-1185">Reference proteome</keyword>
<dbReference type="RefSeq" id="WP_013700291.1">
    <property type="nucleotide sequence ID" value="NC_015385.1"/>
</dbReference>
<dbReference type="STRING" id="869209.Tresu_0010"/>
<evidence type="ECO:0000313" key="9">
    <source>
        <dbReference type="EMBL" id="AEB12980.1"/>
    </source>
</evidence>
<dbReference type="EC" id="5.2.1.8" evidence="3 6"/>
<dbReference type="KEGG" id="tsu:Tresu_0010"/>
<dbReference type="PANTHER" id="PTHR45625:SF4">
    <property type="entry name" value="PEPTIDYLPROLYL ISOMERASE DOMAIN AND WD REPEAT-CONTAINING PROTEIN 1"/>
    <property type="match status" value="1"/>
</dbReference>
<evidence type="ECO:0000259" key="7">
    <source>
        <dbReference type="PROSITE" id="PS50059"/>
    </source>
</evidence>
<reference evidence="9 10" key="1">
    <citation type="journal article" date="2011" name="Stand. Genomic Sci.">
        <title>Complete genome sequence of Treponema succinifaciens type strain (6091).</title>
        <authorList>
            <person name="Han C."/>
            <person name="Gronow S."/>
            <person name="Teshima H."/>
            <person name="Lapidus A."/>
            <person name="Nolan M."/>
            <person name="Lucas S."/>
            <person name="Hammon N."/>
            <person name="Deshpande S."/>
            <person name="Cheng J.F."/>
            <person name="Zeytun A."/>
            <person name="Tapia R."/>
            <person name="Goodwin L."/>
            <person name="Pitluck S."/>
            <person name="Liolios K."/>
            <person name="Pagani I."/>
            <person name="Ivanova N."/>
            <person name="Mavromatis K."/>
            <person name="Mikhailova N."/>
            <person name="Huntemann M."/>
            <person name="Pati A."/>
            <person name="Chen A."/>
            <person name="Palaniappan K."/>
            <person name="Land M."/>
            <person name="Hauser L."/>
            <person name="Brambilla E.M."/>
            <person name="Rohde M."/>
            <person name="Goker M."/>
            <person name="Woyke T."/>
            <person name="Bristow J."/>
            <person name="Eisen J.A."/>
            <person name="Markowitz V."/>
            <person name="Hugenholtz P."/>
            <person name="Kyrpides N.C."/>
            <person name="Klenk H.P."/>
            <person name="Detter J.C."/>
        </authorList>
    </citation>
    <scope>NUCLEOTIDE SEQUENCE [LARGE SCALE GENOMIC DNA]</scope>
    <source>
        <strain evidence="10">ATCC 33096 / DSM 2489 / 6091</strain>
    </source>
</reference>
<accession>F2NU16</accession>
<evidence type="ECO:0000256" key="4">
    <source>
        <dbReference type="ARBA" id="ARBA00023110"/>
    </source>
</evidence>
<keyword evidence="4 6" id="KW-0697">Rotamase</keyword>
<dbReference type="PROSITE" id="PS50059">
    <property type="entry name" value="FKBP_PPIASE"/>
    <property type="match status" value="1"/>
</dbReference>
<feature type="domain" description="PPIase FKBP-type" evidence="7">
    <location>
        <begin position="253"/>
        <end position="340"/>
    </location>
</feature>
<gene>
    <name evidence="9" type="ordered locus">Tresu_0010</name>
</gene>
<dbReference type="PRINTS" id="PR00153">
    <property type="entry name" value="CSAPPISMRASE"/>
</dbReference>
<dbReference type="GO" id="GO:0003755">
    <property type="term" value="F:peptidyl-prolyl cis-trans isomerase activity"/>
    <property type="evidence" value="ECO:0007669"/>
    <property type="project" value="UniProtKB-KW"/>
</dbReference>
<dbReference type="InterPro" id="IPR002130">
    <property type="entry name" value="Cyclophilin-type_PPIase_dom"/>
</dbReference>
<evidence type="ECO:0000313" key="10">
    <source>
        <dbReference type="Proteomes" id="UP000006852"/>
    </source>
</evidence>
<sequence length="340" mass="36827">MKKFIGALLFVCVLIFYGGCKPMKSLEGKEGLFAVINTSKGDIVLELFYKQAPLTVTNFVGLAEGTLDAAKGKPFYDGLKFHRVIKDFMIQGGDPKGNGTGGPGYNFEDEIVDGLEFTGSGVLAMANAGPGTNGSQFFITHVETPWLNGHHTIFGHVVDEASQATVNSIAKDDEIKSIKIIRQGAEAEKFTATQTDFDRFALEAQKKALEAKEKANASKIAEVEKNFPGFEKDKNGIYYKVIREGTGNKCGARKSVATEYKGYLVDGSVFDQSKGRGPLEFQTGAGQMIPGFDIMVQDMKLGEKRTVVIPSDLAYGDRGYPGVIPGGAYIAFDIELVKIK</sequence>
<name>F2NU16_TRES6</name>
<dbReference type="EMBL" id="CP002631">
    <property type="protein sequence ID" value="AEB12980.1"/>
    <property type="molecule type" value="Genomic_DNA"/>
</dbReference>
<dbReference type="Gene3D" id="3.10.50.40">
    <property type="match status" value="1"/>
</dbReference>
<organism evidence="9 10">
    <name type="scientific">Treponema succinifaciens (strain ATCC 33096 / DSM 2489 / 6091)</name>
    <dbReference type="NCBI Taxonomy" id="869209"/>
    <lineage>
        <taxon>Bacteria</taxon>
        <taxon>Pseudomonadati</taxon>
        <taxon>Spirochaetota</taxon>
        <taxon>Spirochaetia</taxon>
        <taxon>Spirochaetales</taxon>
        <taxon>Treponemataceae</taxon>
        <taxon>Treponema</taxon>
    </lineage>
</organism>
<reference evidence="10" key="2">
    <citation type="submission" date="2011-04" db="EMBL/GenBank/DDBJ databases">
        <title>The complete genome of chromosome of Treponema succinifaciens DSM 2489.</title>
        <authorList>
            <person name="Lucas S."/>
            <person name="Copeland A."/>
            <person name="Lapidus A."/>
            <person name="Bruce D."/>
            <person name="Goodwin L."/>
            <person name="Pitluck S."/>
            <person name="Peters L."/>
            <person name="Kyrpides N."/>
            <person name="Mavromatis K."/>
            <person name="Ivanova N."/>
            <person name="Ovchinnikova G."/>
            <person name="Teshima H."/>
            <person name="Detter J.C."/>
            <person name="Tapia R."/>
            <person name="Han C."/>
            <person name="Land M."/>
            <person name="Hauser L."/>
            <person name="Markowitz V."/>
            <person name="Cheng J.-F."/>
            <person name="Hugenholtz P."/>
            <person name="Woyke T."/>
            <person name="Wu D."/>
            <person name="Gronow S."/>
            <person name="Wellnitz S."/>
            <person name="Brambilla E."/>
            <person name="Klenk H.-P."/>
            <person name="Eisen J.A."/>
        </authorList>
    </citation>
    <scope>NUCLEOTIDE SEQUENCE [LARGE SCALE GENOMIC DNA]</scope>
    <source>
        <strain evidence="10">ATCC 33096 / DSM 2489 / 6091</strain>
    </source>
</reference>
<keyword evidence="5 6" id="KW-0413">Isomerase</keyword>
<dbReference type="SUPFAM" id="SSF54534">
    <property type="entry name" value="FKBP-like"/>
    <property type="match status" value="1"/>
</dbReference>
<protein>
    <recommendedName>
        <fullName evidence="3 6">peptidylprolyl isomerase</fullName>
        <ecNumber evidence="3 6">5.2.1.8</ecNumber>
    </recommendedName>
</protein>
<dbReference type="eggNOG" id="COG0652">
    <property type="taxonomic scope" value="Bacteria"/>
</dbReference>
<dbReference type="GeneID" id="303000057"/>
<comment type="similarity">
    <text evidence="2">Belongs to the cyclophilin-type PPIase family.</text>
</comment>
<evidence type="ECO:0000256" key="6">
    <source>
        <dbReference type="PROSITE-ProRule" id="PRU00277"/>
    </source>
</evidence>
<proteinExistence type="inferred from homology"/>
<dbReference type="Proteomes" id="UP000006852">
    <property type="component" value="Chromosome"/>
</dbReference>
<dbReference type="HOGENOM" id="CLU_012062_5_0_12"/>
<dbReference type="Pfam" id="PF00254">
    <property type="entry name" value="FKBP_C"/>
    <property type="match status" value="1"/>
</dbReference>
<dbReference type="eggNOG" id="COG0545">
    <property type="taxonomic scope" value="Bacteria"/>
</dbReference>
<evidence type="ECO:0000256" key="2">
    <source>
        <dbReference type="ARBA" id="ARBA00007365"/>
    </source>
</evidence>
<dbReference type="PANTHER" id="PTHR45625">
    <property type="entry name" value="PEPTIDYL-PROLYL CIS-TRANS ISOMERASE-RELATED"/>
    <property type="match status" value="1"/>
</dbReference>
<dbReference type="PROSITE" id="PS00170">
    <property type="entry name" value="CSA_PPIASE_1"/>
    <property type="match status" value="1"/>
</dbReference>